<proteinExistence type="predicted"/>
<evidence type="ECO:0000313" key="1">
    <source>
        <dbReference type="EMBL" id="MCW8109321.1"/>
    </source>
</evidence>
<sequence>MHYIDGFVFPIAKSGLEKYRQLGTAVAAIWKEHGALHYCEFTGDDMRLPGTKSFTDMLCVSEDETVIFGWVAFASREARIIANAKVAADPRIEELITSIDSGFDASRMVYGGFSAIIAS</sequence>
<reference evidence="1" key="1">
    <citation type="submission" date="2022-11" db="EMBL/GenBank/DDBJ databases">
        <title>Alteromonas sp. nov., isolated from sea water of the Qingdao.</title>
        <authorList>
            <person name="Wang Q."/>
        </authorList>
    </citation>
    <scope>NUCLEOTIDE SEQUENCE</scope>
    <source>
        <strain evidence="1">ASW11-7</strain>
    </source>
</reference>
<evidence type="ECO:0000313" key="2">
    <source>
        <dbReference type="Proteomes" id="UP001142810"/>
    </source>
</evidence>
<accession>A0ABT3PB67</accession>
<name>A0ABT3PB67_9ALTE</name>
<dbReference type="RefSeq" id="WP_265618071.1">
    <property type="nucleotide sequence ID" value="NZ_JAPFRD010000011.1"/>
</dbReference>
<dbReference type="Gene3D" id="3.30.70.100">
    <property type="match status" value="1"/>
</dbReference>
<dbReference type="InterPro" id="IPR009874">
    <property type="entry name" value="DUF1428"/>
</dbReference>
<gene>
    <name evidence="1" type="ORF">OPS25_12500</name>
</gene>
<dbReference type="EMBL" id="JAPFRD010000011">
    <property type="protein sequence ID" value="MCW8109321.1"/>
    <property type="molecule type" value="Genomic_DNA"/>
</dbReference>
<protein>
    <submittedName>
        <fullName evidence="1">DUF1428 family protein</fullName>
    </submittedName>
</protein>
<keyword evidence="2" id="KW-1185">Reference proteome</keyword>
<dbReference type="Pfam" id="PF07237">
    <property type="entry name" value="DUF1428"/>
    <property type="match status" value="1"/>
</dbReference>
<organism evidence="1 2">
    <name type="scientific">Alteromonas aquimaris</name>
    <dbReference type="NCBI Taxonomy" id="2998417"/>
    <lineage>
        <taxon>Bacteria</taxon>
        <taxon>Pseudomonadati</taxon>
        <taxon>Pseudomonadota</taxon>
        <taxon>Gammaproteobacteria</taxon>
        <taxon>Alteromonadales</taxon>
        <taxon>Alteromonadaceae</taxon>
        <taxon>Alteromonas/Salinimonas group</taxon>
        <taxon>Alteromonas</taxon>
    </lineage>
</organism>
<comment type="caution">
    <text evidence="1">The sequence shown here is derived from an EMBL/GenBank/DDBJ whole genome shotgun (WGS) entry which is preliminary data.</text>
</comment>
<dbReference type="SUPFAM" id="SSF54909">
    <property type="entry name" value="Dimeric alpha+beta barrel"/>
    <property type="match status" value="1"/>
</dbReference>
<dbReference type="InterPro" id="IPR011008">
    <property type="entry name" value="Dimeric_a/b-barrel"/>
</dbReference>
<dbReference type="Proteomes" id="UP001142810">
    <property type="component" value="Unassembled WGS sequence"/>
</dbReference>
<dbReference type="PIRSF" id="PIRSF007028">
    <property type="entry name" value="UCP007028"/>
    <property type="match status" value="1"/>
</dbReference>